<dbReference type="OrthoDB" id="3358017at2759"/>
<gene>
    <name evidence="8" type="ORF">PHACADRAFT_250650</name>
</gene>
<feature type="signal peptide" evidence="7">
    <location>
        <begin position="1"/>
        <end position="26"/>
    </location>
</feature>
<evidence type="ECO:0000313" key="8">
    <source>
        <dbReference type="EMBL" id="EKM59872.1"/>
    </source>
</evidence>
<dbReference type="AlphaFoldDB" id="K5XAD6"/>
<name>K5XAD6_PHACS</name>
<keyword evidence="7" id="KW-0732">Signal</keyword>
<feature type="transmembrane region" description="Helical" evidence="6">
    <location>
        <begin position="240"/>
        <end position="259"/>
    </location>
</feature>
<feature type="region of interest" description="Disordered" evidence="5">
    <location>
        <begin position="312"/>
        <end position="340"/>
    </location>
</feature>
<feature type="transmembrane region" description="Helical" evidence="6">
    <location>
        <begin position="84"/>
        <end position="104"/>
    </location>
</feature>
<evidence type="ECO:0000256" key="3">
    <source>
        <dbReference type="ARBA" id="ARBA00022989"/>
    </source>
</evidence>
<evidence type="ECO:0000256" key="1">
    <source>
        <dbReference type="ARBA" id="ARBA00004141"/>
    </source>
</evidence>
<evidence type="ECO:0000256" key="4">
    <source>
        <dbReference type="ARBA" id="ARBA00023136"/>
    </source>
</evidence>
<evidence type="ECO:0000256" key="7">
    <source>
        <dbReference type="SAM" id="SignalP"/>
    </source>
</evidence>
<reference evidence="8 9" key="1">
    <citation type="journal article" date="2012" name="BMC Genomics">
        <title>Comparative genomics of the white-rot fungi, Phanerochaete carnosa and P. chrysosporium, to elucidate the genetic basis of the distinct wood types they colonize.</title>
        <authorList>
            <person name="Suzuki H."/>
            <person name="MacDonald J."/>
            <person name="Syed K."/>
            <person name="Salamov A."/>
            <person name="Hori C."/>
            <person name="Aerts A."/>
            <person name="Henrissat B."/>
            <person name="Wiebenga A."/>
            <person name="vanKuyk P.A."/>
            <person name="Barry K."/>
            <person name="Lindquist E."/>
            <person name="LaButti K."/>
            <person name="Lapidus A."/>
            <person name="Lucas S."/>
            <person name="Coutinho P."/>
            <person name="Gong Y."/>
            <person name="Samejima M."/>
            <person name="Mahadevan R."/>
            <person name="Abou-Zaid M."/>
            <person name="de Vries R.P."/>
            <person name="Igarashi K."/>
            <person name="Yadav J.S."/>
            <person name="Grigoriev I.V."/>
            <person name="Master E.R."/>
        </authorList>
    </citation>
    <scope>NUCLEOTIDE SEQUENCE [LARGE SCALE GENOMIC DNA]</scope>
    <source>
        <strain evidence="8 9">HHB-10118-sp</strain>
    </source>
</reference>
<feature type="transmembrane region" description="Helical" evidence="6">
    <location>
        <begin position="279"/>
        <end position="299"/>
    </location>
</feature>
<organism evidence="8 9">
    <name type="scientific">Phanerochaete carnosa (strain HHB-10118-sp)</name>
    <name type="common">White-rot fungus</name>
    <name type="synonym">Peniophora carnosa</name>
    <dbReference type="NCBI Taxonomy" id="650164"/>
    <lineage>
        <taxon>Eukaryota</taxon>
        <taxon>Fungi</taxon>
        <taxon>Dikarya</taxon>
        <taxon>Basidiomycota</taxon>
        <taxon>Agaricomycotina</taxon>
        <taxon>Agaricomycetes</taxon>
        <taxon>Polyporales</taxon>
        <taxon>Phanerochaetaceae</taxon>
        <taxon>Phanerochaete</taxon>
    </lineage>
</organism>
<evidence type="ECO:0000313" key="9">
    <source>
        <dbReference type="Proteomes" id="UP000008370"/>
    </source>
</evidence>
<accession>K5XAD6</accession>
<feature type="transmembrane region" description="Helical" evidence="6">
    <location>
        <begin position="157"/>
        <end position="175"/>
    </location>
</feature>
<dbReference type="HOGENOM" id="CLU_033465_3_3_1"/>
<dbReference type="Pfam" id="PF04479">
    <property type="entry name" value="RTA1"/>
    <property type="match status" value="1"/>
</dbReference>
<dbReference type="GeneID" id="18914986"/>
<dbReference type="PANTHER" id="PTHR31465">
    <property type="entry name" value="PROTEIN RTA1-RELATED"/>
    <property type="match status" value="1"/>
</dbReference>
<keyword evidence="9" id="KW-1185">Reference proteome</keyword>
<proteinExistence type="predicted"/>
<keyword evidence="4 6" id="KW-0472">Membrane</keyword>
<protein>
    <recommendedName>
        <fullName evidence="10">RTA1 like protein</fullName>
    </recommendedName>
</protein>
<evidence type="ECO:0000256" key="5">
    <source>
        <dbReference type="SAM" id="MobiDB-lite"/>
    </source>
</evidence>
<evidence type="ECO:0008006" key="10">
    <source>
        <dbReference type="Google" id="ProtNLM"/>
    </source>
</evidence>
<feature type="transmembrane region" description="Helical" evidence="6">
    <location>
        <begin position="50"/>
        <end position="72"/>
    </location>
</feature>
<dbReference type="Proteomes" id="UP000008370">
    <property type="component" value="Unassembled WGS sequence"/>
</dbReference>
<evidence type="ECO:0000256" key="6">
    <source>
        <dbReference type="SAM" id="Phobius"/>
    </source>
</evidence>
<dbReference type="EMBL" id="JH930469">
    <property type="protein sequence ID" value="EKM59872.1"/>
    <property type="molecule type" value="Genomic_DNA"/>
</dbReference>
<feature type="transmembrane region" description="Helical" evidence="6">
    <location>
        <begin position="116"/>
        <end position="137"/>
    </location>
</feature>
<dbReference type="InParanoid" id="K5XAD6"/>
<feature type="transmembrane region" description="Helical" evidence="6">
    <location>
        <begin position="195"/>
        <end position="219"/>
    </location>
</feature>
<dbReference type="PANTHER" id="PTHR31465:SF1">
    <property type="entry name" value="PROTEIN RTA1-RELATED"/>
    <property type="match status" value="1"/>
</dbReference>
<keyword evidence="3 6" id="KW-1133">Transmembrane helix</keyword>
<feature type="compositionally biased region" description="Basic and acidic residues" evidence="5">
    <location>
        <begin position="328"/>
        <end position="340"/>
    </location>
</feature>
<dbReference type="GO" id="GO:0016020">
    <property type="term" value="C:membrane"/>
    <property type="evidence" value="ECO:0007669"/>
    <property type="project" value="UniProtKB-SubCell"/>
</dbReference>
<comment type="subcellular location">
    <subcellularLocation>
        <location evidence="1">Membrane</location>
        <topology evidence="1">Multi-pass membrane protein</topology>
    </subcellularLocation>
</comment>
<dbReference type="STRING" id="650164.K5XAD6"/>
<dbReference type="InterPro" id="IPR007568">
    <property type="entry name" value="RTA1"/>
</dbReference>
<dbReference type="RefSeq" id="XP_007392424.1">
    <property type="nucleotide sequence ID" value="XM_007392362.1"/>
</dbReference>
<feature type="chain" id="PRO_5003891181" description="RTA1 like protein" evidence="7">
    <location>
        <begin position="27"/>
        <end position="340"/>
    </location>
</feature>
<keyword evidence="2 6" id="KW-0812">Transmembrane</keyword>
<sequence length="340" mass="37970">MASRTTSSLLSQALLLLFAFSSLAVARQIPANASDINPFTDPKDDPFNPLGYITSNGLTAMAVAITLAIALPQTWFTWRIGGRFMLAMVIAEYTYTLGIAFRFGLHTNPDSNAFYILYYLFVTLSPCGFIAAEYVLLGRMARWLGANNHVLIPPRRITLVFVCSDVATFLTQAAGGSISASAHTNPSKAQAGSRVFLVGLVLQLVSFAIFMCVYTRFIYRVRKYQPEVWTRDRGMKWYKDWRALASAMWLSCVGILIRSVYRTIELSEGFDGFLTRTEVYFFALDFVPLVLALVCYIPFWPGRFIPANAALPEASPRQPSTDGTLPDKTPDLREKEDEKV</sequence>
<evidence type="ECO:0000256" key="2">
    <source>
        <dbReference type="ARBA" id="ARBA00022692"/>
    </source>
</evidence>
<dbReference type="KEGG" id="pco:PHACADRAFT_250650"/>